<dbReference type="AlphaFoldDB" id="A0A4U7B9U8"/>
<organism evidence="1 2">
    <name type="scientific">Elsinoe australis</name>
    <dbReference type="NCBI Taxonomy" id="40998"/>
    <lineage>
        <taxon>Eukaryota</taxon>
        <taxon>Fungi</taxon>
        <taxon>Dikarya</taxon>
        <taxon>Ascomycota</taxon>
        <taxon>Pezizomycotina</taxon>
        <taxon>Dothideomycetes</taxon>
        <taxon>Dothideomycetidae</taxon>
        <taxon>Myriangiales</taxon>
        <taxon>Elsinoaceae</taxon>
        <taxon>Elsinoe</taxon>
    </lineage>
</organism>
<accession>A0A4U7B9U8</accession>
<evidence type="ECO:0000313" key="2">
    <source>
        <dbReference type="Proteomes" id="UP000308133"/>
    </source>
</evidence>
<protein>
    <submittedName>
        <fullName evidence="1">Uncharacterized protein</fullName>
    </submittedName>
</protein>
<comment type="caution">
    <text evidence="1">The sequence shown here is derived from an EMBL/GenBank/DDBJ whole genome shotgun (WGS) entry which is preliminary data.</text>
</comment>
<name>A0A4U7B9U8_9PEZI</name>
<proteinExistence type="predicted"/>
<reference evidence="1 2" key="1">
    <citation type="submission" date="2018-02" db="EMBL/GenBank/DDBJ databases">
        <title>Draft genome sequences of Elsinoe sp., causing black scab on jojoba.</title>
        <authorList>
            <person name="Stodart B."/>
            <person name="Jeffress S."/>
            <person name="Ash G."/>
            <person name="Arun Chinnappa K."/>
        </authorList>
    </citation>
    <scope>NUCLEOTIDE SEQUENCE [LARGE SCALE GENOMIC DNA]</scope>
    <source>
        <strain evidence="1 2">Hillstone_2</strain>
    </source>
</reference>
<dbReference type="EMBL" id="PTQR01000026">
    <property type="protein sequence ID" value="TKX25716.1"/>
    <property type="molecule type" value="Genomic_DNA"/>
</dbReference>
<sequence>MSSTQSPYERYYTREQALYGQWDGTAPPLAFLQQRMTTDLSMELHSMIWTTTADDSDDSDSETIITGPQTPIDNRRDALMEKWCLVGRWMPEGARDHPNFGCAVFIEPTPAKKMLSSDRRAFSYGDVFSFQETTFRPRVRFFVSPWMYDPIGDATMKLSAIQEVGVRDEIQCFQIEHLGDVEFIRRLPAGHLWALPGETRTRIQAEMSLQEKWVVSVRRLWAWYQEGHRQKAHPYDMT</sequence>
<gene>
    <name evidence="1" type="ORF">C1H76_2026</name>
</gene>
<dbReference type="Proteomes" id="UP000308133">
    <property type="component" value="Unassembled WGS sequence"/>
</dbReference>
<evidence type="ECO:0000313" key="1">
    <source>
        <dbReference type="EMBL" id="TKX25716.1"/>
    </source>
</evidence>